<keyword evidence="2" id="KW-0472">Membrane</keyword>
<dbReference type="EC" id="1.17.4.1" evidence="1"/>
<accession>A0A9N6ZHK8</accession>
<dbReference type="GO" id="GO:0009263">
    <property type="term" value="P:deoxyribonucleotide biosynthetic process"/>
    <property type="evidence" value="ECO:0007669"/>
    <property type="project" value="InterPro"/>
</dbReference>
<dbReference type="InterPro" id="IPR012348">
    <property type="entry name" value="RNR-like"/>
</dbReference>
<protein>
    <recommendedName>
        <fullName evidence="1">ribonucleoside-diphosphate reductase</fullName>
        <ecNumber evidence="1">1.17.4.1</ecNumber>
    </recommendedName>
</protein>
<name>A0A9N6ZHK8_9VIRU</name>
<evidence type="ECO:0000313" key="3">
    <source>
        <dbReference type="EMBL" id="CAI3971065.1"/>
    </source>
</evidence>
<reference evidence="3" key="1">
    <citation type="submission" date="2022-10" db="EMBL/GenBank/DDBJ databases">
        <authorList>
            <person name="Meaden S."/>
        </authorList>
    </citation>
    <scope>NUCLEOTIDE SEQUENCE</scope>
</reference>
<dbReference type="SUPFAM" id="SSF47240">
    <property type="entry name" value="Ferritin-like"/>
    <property type="match status" value="1"/>
</dbReference>
<proteinExistence type="predicted"/>
<evidence type="ECO:0000256" key="1">
    <source>
        <dbReference type="ARBA" id="ARBA00012274"/>
    </source>
</evidence>
<evidence type="ECO:0000256" key="2">
    <source>
        <dbReference type="SAM" id="Phobius"/>
    </source>
</evidence>
<keyword evidence="2" id="KW-1133">Transmembrane helix</keyword>
<dbReference type="InterPro" id="IPR000358">
    <property type="entry name" value="RNR_small_fam"/>
</dbReference>
<gene>
    <name evidence="3" type="ORF">ORM20_00011</name>
</gene>
<sequence>MENQNIIKIFEPAVARKPNYYPFAEEATDAIIKGFWSHLRFGFNRDVNEFHTLFTDEERAIIVRDLSAIGQIEIAVKTYWANIGKIFPHPAIEEAGITFGFNETIHNKAYEKLLIKLGLEAIFEENLKLPVVRDRVKYLKKHQEKIYENNRQQQLYSLVLFSLFVENVSLFSQFYVMRWFNRWHPEHSNSNPLSEVAVQIQYTRNEETLHAQFGINLFNTARSQYPEYVDQEFKDKVRHEAMSAYIAECNVIDWIIGSYDRPKLSAKVLKSFIQRRIDDSLIQIGIDPLFQEHAFRALDSEHRWFFEEEVSELDADNFDAHNDAYTRDDRSYDIDKDILAL</sequence>
<dbReference type="EMBL" id="OX359470">
    <property type="protein sequence ID" value="CAI3971065.1"/>
    <property type="molecule type" value="Genomic_DNA"/>
</dbReference>
<organism evidence="3">
    <name type="scientific">Ochrobactrum phage ORM_20</name>
    <dbReference type="NCBI Taxonomy" id="2985243"/>
    <lineage>
        <taxon>Viruses</taxon>
    </lineage>
</organism>
<keyword evidence="2" id="KW-0812">Transmembrane</keyword>
<dbReference type="Pfam" id="PF00268">
    <property type="entry name" value="Ribonuc_red_sm"/>
    <property type="match status" value="1"/>
</dbReference>
<dbReference type="Gene3D" id="1.10.620.20">
    <property type="entry name" value="Ribonucleotide Reductase, subunit A"/>
    <property type="match status" value="1"/>
</dbReference>
<dbReference type="GO" id="GO:0004748">
    <property type="term" value="F:ribonucleoside-diphosphate reductase activity, thioredoxin disulfide as acceptor"/>
    <property type="evidence" value="ECO:0007669"/>
    <property type="project" value="UniProtKB-EC"/>
</dbReference>
<feature type="transmembrane region" description="Helical" evidence="2">
    <location>
        <begin position="155"/>
        <end position="176"/>
    </location>
</feature>
<dbReference type="InterPro" id="IPR009078">
    <property type="entry name" value="Ferritin-like_SF"/>
</dbReference>